<comment type="caution">
    <text evidence="2">The sequence shown here is derived from an EMBL/GenBank/DDBJ whole genome shotgun (WGS) entry which is preliminary data.</text>
</comment>
<gene>
    <name evidence="2" type="ORF">RU07_09930</name>
</gene>
<reference evidence="2 3" key="1">
    <citation type="submission" date="2014-12" db="EMBL/GenBank/DDBJ databases">
        <title>16Stimator: statistical estimation of ribosomal gene copy numbers from draft genome assemblies.</title>
        <authorList>
            <person name="Perisin M.A."/>
            <person name="Vetter M."/>
            <person name="Gilbert J.A."/>
            <person name="Bergelson J."/>
        </authorList>
    </citation>
    <scope>NUCLEOTIDE SEQUENCE [LARGE SCALE GENOMIC DNA]</scope>
    <source>
        <strain evidence="2 3">MEJ076</strain>
    </source>
</reference>
<dbReference type="AlphaFoldDB" id="A0A0D0K3B5"/>
<keyword evidence="1" id="KW-0732">Signal</keyword>
<accession>A0A0D0K3B5</accession>
<protein>
    <submittedName>
        <fullName evidence="2">Uncharacterized protein</fullName>
    </submittedName>
</protein>
<name>A0A0D0K3B5_AGRTU</name>
<evidence type="ECO:0000313" key="3">
    <source>
        <dbReference type="Proteomes" id="UP000035017"/>
    </source>
</evidence>
<sequence>MKTLIISSLIAVSSIFTFVAPSYAETVTVTTTERVIRKPVREEYRPRHHQRASRDCFVKKVRTNYHGRVVVKKTRICR</sequence>
<evidence type="ECO:0000256" key="1">
    <source>
        <dbReference type="SAM" id="SignalP"/>
    </source>
</evidence>
<proteinExistence type="predicted"/>
<organism evidence="2 3">
    <name type="scientific">Agrobacterium tumefaciens</name>
    <dbReference type="NCBI Taxonomy" id="358"/>
    <lineage>
        <taxon>Bacteria</taxon>
        <taxon>Pseudomonadati</taxon>
        <taxon>Pseudomonadota</taxon>
        <taxon>Alphaproteobacteria</taxon>
        <taxon>Hyphomicrobiales</taxon>
        <taxon>Rhizobiaceae</taxon>
        <taxon>Rhizobium/Agrobacterium group</taxon>
        <taxon>Agrobacterium</taxon>
        <taxon>Agrobacterium tumefaciens complex</taxon>
    </lineage>
</organism>
<dbReference type="OrthoDB" id="8404541at2"/>
<dbReference type="EMBL" id="JXQV01000009">
    <property type="protein sequence ID" value="KIQ02898.1"/>
    <property type="molecule type" value="Genomic_DNA"/>
</dbReference>
<feature type="signal peptide" evidence="1">
    <location>
        <begin position="1"/>
        <end position="24"/>
    </location>
</feature>
<dbReference type="Proteomes" id="UP000035017">
    <property type="component" value="Unassembled WGS sequence"/>
</dbReference>
<evidence type="ECO:0000313" key="2">
    <source>
        <dbReference type="EMBL" id="KIQ02898.1"/>
    </source>
</evidence>
<feature type="chain" id="PRO_5002214083" evidence="1">
    <location>
        <begin position="25"/>
        <end position="78"/>
    </location>
</feature>